<comment type="caution">
    <text evidence="2">The sequence shown here is derived from an EMBL/GenBank/DDBJ whole genome shotgun (WGS) entry which is preliminary data.</text>
</comment>
<sequence>MPKYLQGPAVCTGRRTVRACGTAKDATASLYKDQEEIPSQKSRLSVERNNGGEIIRTRQETRRQGRVDHAWKHSQWLTAAMLATKMMLPIVIPLARGHKTTTKTSGRARRAGSWRIRAKREVYGRQKHGLGEARK</sequence>
<keyword evidence="3" id="KW-1185">Reference proteome</keyword>
<evidence type="ECO:0000313" key="2">
    <source>
        <dbReference type="EMBL" id="KAH7228626.1"/>
    </source>
</evidence>
<organism evidence="2 3">
    <name type="scientific">Fusarium solani</name>
    <name type="common">Filamentous fungus</name>
    <dbReference type="NCBI Taxonomy" id="169388"/>
    <lineage>
        <taxon>Eukaryota</taxon>
        <taxon>Fungi</taxon>
        <taxon>Dikarya</taxon>
        <taxon>Ascomycota</taxon>
        <taxon>Pezizomycotina</taxon>
        <taxon>Sordariomycetes</taxon>
        <taxon>Hypocreomycetidae</taxon>
        <taxon>Hypocreales</taxon>
        <taxon>Nectriaceae</taxon>
        <taxon>Fusarium</taxon>
        <taxon>Fusarium solani species complex</taxon>
    </lineage>
</organism>
<proteinExistence type="predicted"/>
<accession>A0A9P9JUY5</accession>
<dbReference type="Proteomes" id="UP000736672">
    <property type="component" value="Unassembled WGS sequence"/>
</dbReference>
<feature type="compositionally biased region" description="Basic and acidic residues" evidence="1">
    <location>
        <begin position="55"/>
        <end position="67"/>
    </location>
</feature>
<dbReference type="EMBL" id="JAGTJS010000043">
    <property type="protein sequence ID" value="KAH7228626.1"/>
    <property type="molecule type" value="Genomic_DNA"/>
</dbReference>
<evidence type="ECO:0000313" key="3">
    <source>
        <dbReference type="Proteomes" id="UP000736672"/>
    </source>
</evidence>
<reference evidence="2" key="1">
    <citation type="journal article" date="2021" name="Nat. Commun.">
        <title>Genetic determinants of endophytism in the Arabidopsis root mycobiome.</title>
        <authorList>
            <person name="Mesny F."/>
            <person name="Miyauchi S."/>
            <person name="Thiergart T."/>
            <person name="Pickel B."/>
            <person name="Atanasova L."/>
            <person name="Karlsson M."/>
            <person name="Huettel B."/>
            <person name="Barry K.W."/>
            <person name="Haridas S."/>
            <person name="Chen C."/>
            <person name="Bauer D."/>
            <person name="Andreopoulos W."/>
            <person name="Pangilinan J."/>
            <person name="LaButti K."/>
            <person name="Riley R."/>
            <person name="Lipzen A."/>
            <person name="Clum A."/>
            <person name="Drula E."/>
            <person name="Henrissat B."/>
            <person name="Kohler A."/>
            <person name="Grigoriev I.V."/>
            <person name="Martin F.M."/>
            <person name="Hacquard S."/>
        </authorList>
    </citation>
    <scope>NUCLEOTIDE SEQUENCE</scope>
    <source>
        <strain evidence="2">FSSC 5 MPI-SDFR-AT-0091</strain>
    </source>
</reference>
<name>A0A9P9JUY5_FUSSL</name>
<feature type="region of interest" description="Disordered" evidence="1">
    <location>
        <begin position="33"/>
        <end position="67"/>
    </location>
</feature>
<gene>
    <name evidence="2" type="ORF">B0J15DRAFT_473254</name>
</gene>
<evidence type="ECO:0000256" key="1">
    <source>
        <dbReference type="SAM" id="MobiDB-lite"/>
    </source>
</evidence>
<protein>
    <submittedName>
        <fullName evidence="2">Uncharacterized protein</fullName>
    </submittedName>
</protein>
<dbReference type="AlphaFoldDB" id="A0A9P9JUY5"/>